<comment type="caution">
    <text evidence="4">The sequence shown here is derived from an EMBL/GenBank/DDBJ whole genome shotgun (WGS) entry which is preliminary data.</text>
</comment>
<feature type="transmembrane region" description="Helical" evidence="2">
    <location>
        <begin position="159"/>
        <end position="177"/>
    </location>
</feature>
<feature type="domain" description="Transglutaminase-like" evidence="3">
    <location>
        <begin position="431"/>
        <end position="497"/>
    </location>
</feature>
<feature type="transmembrane region" description="Helical" evidence="2">
    <location>
        <begin position="184"/>
        <end position="205"/>
    </location>
</feature>
<reference evidence="4" key="1">
    <citation type="submission" date="2021-03" db="EMBL/GenBank/DDBJ databases">
        <title>Whole genome shotgun sequence of Actinoplanes auranticolor NBRC 12245.</title>
        <authorList>
            <person name="Komaki H."/>
            <person name="Tamura T."/>
        </authorList>
    </citation>
    <scope>NUCLEOTIDE SEQUENCE</scope>
    <source>
        <strain evidence="4">NBRC 12245</strain>
    </source>
</reference>
<dbReference type="Proteomes" id="UP000681340">
    <property type="component" value="Unassembled WGS sequence"/>
</dbReference>
<evidence type="ECO:0000313" key="5">
    <source>
        <dbReference type="Proteomes" id="UP000681340"/>
    </source>
</evidence>
<dbReference type="Gene3D" id="3.10.620.30">
    <property type="match status" value="1"/>
</dbReference>
<dbReference type="InterPro" id="IPR021878">
    <property type="entry name" value="TgpA_N"/>
</dbReference>
<evidence type="ECO:0000259" key="3">
    <source>
        <dbReference type="SMART" id="SM00460"/>
    </source>
</evidence>
<keyword evidence="2" id="KW-1133">Transmembrane helix</keyword>
<accession>A0A919S7J5</accession>
<dbReference type="InterPro" id="IPR025403">
    <property type="entry name" value="TgpA-like_C"/>
</dbReference>
<dbReference type="RefSeq" id="WP_212988192.1">
    <property type="nucleotide sequence ID" value="NZ_BAABEA010000009.1"/>
</dbReference>
<protein>
    <recommendedName>
        <fullName evidence="3">Transglutaminase-like domain-containing protein</fullName>
    </recommendedName>
</protein>
<dbReference type="SUPFAM" id="SSF54001">
    <property type="entry name" value="Cysteine proteinases"/>
    <property type="match status" value="1"/>
</dbReference>
<feature type="transmembrane region" description="Helical" evidence="2">
    <location>
        <begin position="109"/>
        <end position="128"/>
    </location>
</feature>
<feature type="transmembrane region" description="Helical" evidence="2">
    <location>
        <begin position="135"/>
        <end position="153"/>
    </location>
</feature>
<keyword evidence="5" id="KW-1185">Reference proteome</keyword>
<keyword evidence="2" id="KW-0472">Membrane</keyword>
<dbReference type="AlphaFoldDB" id="A0A919S7J5"/>
<feature type="transmembrane region" description="Helical" evidence="2">
    <location>
        <begin position="53"/>
        <end position="74"/>
    </location>
</feature>
<gene>
    <name evidence="4" type="ORF">Aau02nite_21570</name>
</gene>
<dbReference type="InterPro" id="IPR002931">
    <property type="entry name" value="Transglutaminase-like"/>
</dbReference>
<proteinExistence type="predicted"/>
<dbReference type="Pfam" id="PF13559">
    <property type="entry name" value="DUF4129"/>
    <property type="match status" value="1"/>
</dbReference>
<feature type="region of interest" description="Disordered" evidence="1">
    <location>
        <begin position="494"/>
        <end position="542"/>
    </location>
</feature>
<organism evidence="4 5">
    <name type="scientific">Actinoplanes auranticolor</name>
    <dbReference type="NCBI Taxonomy" id="47988"/>
    <lineage>
        <taxon>Bacteria</taxon>
        <taxon>Bacillati</taxon>
        <taxon>Actinomycetota</taxon>
        <taxon>Actinomycetes</taxon>
        <taxon>Micromonosporales</taxon>
        <taxon>Micromonosporaceae</taxon>
        <taxon>Actinoplanes</taxon>
    </lineage>
</organism>
<sequence length="685" mass="72388">MRTTSVVLAAAVGGMLFAPVFGVPALLLAVLVPALAVLLVARLCDRGAALRDWRPLCTAAAGLLTAAQILWWPAGILTPRLLPSLRTGVTESWRLALQSTWPARPDPELLVFVPLLVVAAAVLGVELVHRLRAPLPALLPSLALVVFTQLYAALPPLPATVAALAYAVPAGTLLVAARPAGARVSWTWVPATAALAAVVLAGLALPDTPPRYTLRQDQVVPLDDTALTNPLDEIAVRLRDPDAEVFRVGGDTLPDRWPLVVLDAFDGVNWTPAATFRWLGSGLEPGPGVTVRVEERTAEITTAGTGGPWLPSQSWPASVRGADPVVVPEHGTLLRPGPPGPARYTLRWWEPRVDVAALAGAEVDPDAPGGLNGIGEAPAGVAVLAREATRGLRPSFRTALVLEDFLRTRYDLAVGTDLPTGHGWPQLTKFLLENRRGTSEQFATSYVALARIVGIPARVAVGFRAPAGATTIRNGDVLAWPEVAVRGVGWVPLNPGGRPSTTPSATGGLAAAAEQARAGLPAPDDVRNPPLGRPGPGAPASGRDGWPGLLLLPMVPLLLWPIAAPAAWGLRARRRRRRAGRESVVGAWAEVRDRLRAHGVPVSSAMTARDLAAAAEPVTDTATGDELRRLAATMDRSLWSGRSPDHEQVEQTWAGVRSVRRALARRGPRARVRATLSLRGLLPPR</sequence>
<dbReference type="InterPro" id="IPR052901">
    <property type="entry name" value="Bact_TGase-like"/>
</dbReference>
<feature type="transmembrane region" description="Helical" evidence="2">
    <location>
        <begin position="20"/>
        <end position="41"/>
    </location>
</feature>
<feature type="compositionally biased region" description="Low complexity" evidence="1">
    <location>
        <begin position="501"/>
        <end position="523"/>
    </location>
</feature>
<dbReference type="InterPro" id="IPR038765">
    <property type="entry name" value="Papain-like_cys_pep_sf"/>
</dbReference>
<feature type="transmembrane region" description="Helical" evidence="2">
    <location>
        <begin position="546"/>
        <end position="568"/>
    </location>
</feature>
<dbReference type="SMART" id="SM00460">
    <property type="entry name" value="TGc"/>
    <property type="match status" value="1"/>
</dbReference>
<name>A0A919S7J5_9ACTN</name>
<dbReference type="Pfam" id="PF11992">
    <property type="entry name" value="TgpA_N"/>
    <property type="match status" value="1"/>
</dbReference>
<keyword evidence="2" id="KW-0812">Transmembrane</keyword>
<evidence type="ECO:0000256" key="2">
    <source>
        <dbReference type="SAM" id="Phobius"/>
    </source>
</evidence>
<dbReference type="Pfam" id="PF01841">
    <property type="entry name" value="Transglut_core"/>
    <property type="match status" value="1"/>
</dbReference>
<evidence type="ECO:0000256" key="1">
    <source>
        <dbReference type="SAM" id="MobiDB-lite"/>
    </source>
</evidence>
<evidence type="ECO:0000313" key="4">
    <source>
        <dbReference type="EMBL" id="GIM66077.1"/>
    </source>
</evidence>
<dbReference type="PANTHER" id="PTHR42736:SF1">
    <property type="entry name" value="PROTEIN-GLUTAMINE GAMMA-GLUTAMYLTRANSFERASE"/>
    <property type="match status" value="1"/>
</dbReference>
<dbReference type="PANTHER" id="PTHR42736">
    <property type="entry name" value="PROTEIN-GLUTAMINE GAMMA-GLUTAMYLTRANSFERASE"/>
    <property type="match status" value="1"/>
</dbReference>
<dbReference type="EMBL" id="BOQL01000018">
    <property type="protein sequence ID" value="GIM66077.1"/>
    <property type="molecule type" value="Genomic_DNA"/>
</dbReference>